<keyword evidence="1" id="KW-0472">Membrane</keyword>
<evidence type="ECO:0000313" key="2">
    <source>
        <dbReference type="Proteomes" id="UP000035642"/>
    </source>
</evidence>
<evidence type="ECO:0000256" key="1">
    <source>
        <dbReference type="SAM" id="Phobius"/>
    </source>
</evidence>
<keyword evidence="2" id="KW-1185">Reference proteome</keyword>
<keyword evidence="1" id="KW-1133">Transmembrane helix</keyword>
<dbReference type="Proteomes" id="UP000035642">
    <property type="component" value="Unassembled WGS sequence"/>
</dbReference>
<protein>
    <submittedName>
        <fullName evidence="3">RDD domain-containing protein</fullName>
    </submittedName>
</protein>
<feature type="transmembrane region" description="Helical" evidence="1">
    <location>
        <begin position="42"/>
        <end position="61"/>
    </location>
</feature>
<dbReference type="WBParaSite" id="ACAC_0000665301-mRNA-1">
    <property type="protein sequence ID" value="ACAC_0000665301-mRNA-1"/>
    <property type="gene ID" value="ACAC_0000665301"/>
</dbReference>
<proteinExistence type="predicted"/>
<name>A0A0K0D977_ANGCA</name>
<accession>A0A0K0D977</accession>
<dbReference type="AlphaFoldDB" id="A0A0K0D977"/>
<reference evidence="2" key="1">
    <citation type="submission" date="2012-09" db="EMBL/GenBank/DDBJ databases">
        <authorList>
            <person name="Martin A.A."/>
        </authorList>
    </citation>
    <scope>NUCLEOTIDE SEQUENCE</scope>
</reference>
<organism evidence="2 3">
    <name type="scientific">Angiostrongylus cantonensis</name>
    <name type="common">Rat lungworm</name>
    <dbReference type="NCBI Taxonomy" id="6313"/>
    <lineage>
        <taxon>Eukaryota</taxon>
        <taxon>Metazoa</taxon>
        <taxon>Ecdysozoa</taxon>
        <taxon>Nematoda</taxon>
        <taxon>Chromadorea</taxon>
        <taxon>Rhabditida</taxon>
        <taxon>Rhabditina</taxon>
        <taxon>Rhabditomorpha</taxon>
        <taxon>Strongyloidea</taxon>
        <taxon>Metastrongylidae</taxon>
        <taxon>Angiostrongylus</taxon>
    </lineage>
</organism>
<sequence length="85" mass="10066">MFVSFDDCCAIFPTTFKLLYRHRRIDRCDYGATRKAAFPYRILGGVCGPLLSVWQILLFGWRYRLKRFTALADMRYFVLRDSVTV</sequence>
<keyword evidence="1" id="KW-0812">Transmembrane</keyword>
<evidence type="ECO:0000313" key="3">
    <source>
        <dbReference type="WBParaSite" id="ACAC_0000665301-mRNA-1"/>
    </source>
</evidence>
<reference evidence="3" key="2">
    <citation type="submission" date="2017-02" db="UniProtKB">
        <authorList>
            <consortium name="WormBaseParasite"/>
        </authorList>
    </citation>
    <scope>IDENTIFICATION</scope>
</reference>